<proteinExistence type="predicted"/>
<protein>
    <submittedName>
        <fullName evidence="1">Uncharacterized protein</fullName>
    </submittedName>
</protein>
<comment type="caution">
    <text evidence="1">The sequence shown here is derived from an EMBL/GenBank/DDBJ whole genome shotgun (WGS) entry which is preliminary data.</text>
</comment>
<dbReference type="Proteomes" id="UP001177021">
    <property type="component" value="Unassembled WGS sequence"/>
</dbReference>
<gene>
    <name evidence="1" type="ORF">MILVUS5_LOCUS24016</name>
</gene>
<reference evidence="1" key="1">
    <citation type="submission" date="2023-10" db="EMBL/GenBank/DDBJ databases">
        <authorList>
            <person name="Rodriguez Cubillos JULIANA M."/>
            <person name="De Vega J."/>
        </authorList>
    </citation>
    <scope>NUCLEOTIDE SEQUENCE</scope>
</reference>
<sequence length="430" mass="48963">MNRSVKVAVIGAGVSGLVVARELKRENHNVVVFEQNNRIGGNWIYDPKTESDPLSIDPNRETVHSSLYISLRTNLPRQLMSFRDYPFVRSESDPRMFPGHDEVLRFLDRFADEFGINELTRFDTRVIRVERGEEGWIVESLSRGSELVTREVFESVVVCSGHNSSPRIAKIPGIEKWGGYQMHSHNYRVPEPFHDQIVLLVGYGPSAFDIAVDILKVAKEVHVAVKENPFGVKFQNLIYHDMIKCVNEDGSIAFQDGSSIFADTVIHCTGYRYHFPYLETKGIVTVEDECVGPLYKHIFPPSLAPWLSFIGIISKEPIFAIVELQAMWVARVLSGKILLPTEEEMMKSVQNIYDEMEKNGLPKTCALSLRPLQGDYKNWLAAQVGLPPLEVWRENLLIECFKKLVALPTKYRDQWDGAYWDSIIQTTSTL</sequence>
<organism evidence="1 2">
    <name type="scientific">Trifolium pratense</name>
    <name type="common">Red clover</name>
    <dbReference type="NCBI Taxonomy" id="57577"/>
    <lineage>
        <taxon>Eukaryota</taxon>
        <taxon>Viridiplantae</taxon>
        <taxon>Streptophyta</taxon>
        <taxon>Embryophyta</taxon>
        <taxon>Tracheophyta</taxon>
        <taxon>Spermatophyta</taxon>
        <taxon>Magnoliopsida</taxon>
        <taxon>eudicotyledons</taxon>
        <taxon>Gunneridae</taxon>
        <taxon>Pentapetalae</taxon>
        <taxon>rosids</taxon>
        <taxon>fabids</taxon>
        <taxon>Fabales</taxon>
        <taxon>Fabaceae</taxon>
        <taxon>Papilionoideae</taxon>
        <taxon>50 kb inversion clade</taxon>
        <taxon>NPAAA clade</taxon>
        <taxon>Hologalegina</taxon>
        <taxon>IRL clade</taxon>
        <taxon>Trifolieae</taxon>
        <taxon>Trifolium</taxon>
    </lineage>
</organism>
<keyword evidence="2" id="KW-1185">Reference proteome</keyword>
<accession>A0ACB0KL71</accession>
<evidence type="ECO:0000313" key="2">
    <source>
        <dbReference type="Proteomes" id="UP001177021"/>
    </source>
</evidence>
<name>A0ACB0KL71_TRIPR</name>
<evidence type="ECO:0000313" key="1">
    <source>
        <dbReference type="EMBL" id="CAJ2657433.1"/>
    </source>
</evidence>
<dbReference type="EMBL" id="CASHSV030000311">
    <property type="protein sequence ID" value="CAJ2657433.1"/>
    <property type="molecule type" value="Genomic_DNA"/>
</dbReference>